<dbReference type="Proteomes" id="UP000785783">
    <property type="component" value="Unassembled WGS sequence"/>
</dbReference>
<reference evidence="1" key="1">
    <citation type="submission" date="2020-10" db="EMBL/GenBank/DDBJ databases">
        <title>Microbiome of the Black Sea water column analyzed by genome centric metagenomics.</title>
        <authorList>
            <person name="Cabello-Yeves P.J."/>
            <person name="Callieri C."/>
            <person name="Picazo A."/>
            <person name="Mehrshad M."/>
            <person name="Haro-Moreno J.M."/>
            <person name="Roda-Garcia J."/>
            <person name="Dzembekova N."/>
            <person name="Slabakova V."/>
            <person name="Slabakova N."/>
            <person name="Moncheva S."/>
            <person name="Rodriguez-Valera F."/>
        </authorList>
    </citation>
    <scope>NUCLEOTIDE SEQUENCE</scope>
    <source>
        <strain evidence="1">BS307-5m-G5</strain>
    </source>
</reference>
<evidence type="ECO:0000313" key="2">
    <source>
        <dbReference type="Proteomes" id="UP000785783"/>
    </source>
</evidence>
<proteinExistence type="predicted"/>
<dbReference type="AlphaFoldDB" id="A0A937HHI9"/>
<comment type="caution">
    <text evidence="1">The sequence shown here is derived from an EMBL/GenBank/DDBJ whole genome shotgun (WGS) entry which is preliminary data.</text>
</comment>
<name>A0A937HHI9_9PROT</name>
<organism evidence="1 2">
    <name type="scientific">PS1 clade bacterium</name>
    <dbReference type="NCBI Taxonomy" id="2175152"/>
    <lineage>
        <taxon>Bacteria</taxon>
        <taxon>Pseudomonadati</taxon>
        <taxon>Pseudomonadota</taxon>
        <taxon>Alphaproteobacteria</taxon>
        <taxon>PS1 clade</taxon>
    </lineage>
</organism>
<protein>
    <submittedName>
        <fullName evidence="1">Uncharacterized protein</fullName>
    </submittedName>
</protein>
<accession>A0A937HHI9</accession>
<dbReference type="EMBL" id="JADHOK010000034">
    <property type="protein sequence ID" value="MBL6761762.1"/>
    <property type="molecule type" value="Genomic_DNA"/>
</dbReference>
<sequence length="89" mass="10265">MRKASVKPVRLGWLVERRLNLWVWCESCSHNKTVPAAPLHEKYGDATLAELKHKFRCAQCGGREIFLRPDWHGAGWTRGVVSKHDKMPE</sequence>
<evidence type="ECO:0000313" key="1">
    <source>
        <dbReference type="EMBL" id="MBL6761762.1"/>
    </source>
</evidence>
<gene>
    <name evidence="1" type="ORF">ISQ19_03595</name>
</gene>